<proteinExistence type="predicted"/>
<organism evidence="3 4">
    <name type="scientific">Nakamurella aerolata</name>
    <dbReference type="NCBI Taxonomy" id="1656892"/>
    <lineage>
        <taxon>Bacteria</taxon>
        <taxon>Bacillati</taxon>
        <taxon>Actinomycetota</taxon>
        <taxon>Actinomycetes</taxon>
        <taxon>Nakamurellales</taxon>
        <taxon>Nakamurellaceae</taxon>
        <taxon>Nakamurella</taxon>
    </lineage>
</organism>
<reference evidence="3 4" key="1">
    <citation type="submission" date="2020-05" db="EMBL/GenBank/DDBJ databases">
        <title>Nakamurella sp. DB0629 isolated from air conditioner.</title>
        <authorList>
            <person name="Kim D.H."/>
            <person name="Kim D.-U."/>
        </authorList>
    </citation>
    <scope>NUCLEOTIDE SEQUENCE [LARGE SCALE GENOMIC DNA]</scope>
    <source>
        <strain evidence="3 4">DB0629</strain>
    </source>
</reference>
<feature type="region of interest" description="Disordered" evidence="1">
    <location>
        <begin position="78"/>
        <end position="119"/>
    </location>
</feature>
<sequence length="119" mass="12357">MTSLQAWLTDAAGALNIPIDEIPADLRTGLLDLLPAVRQLGGDTAPALTAYLLGLAVDRGTPPSVAINALRELAAARQQQSDDVDQVAQQPTAQVPGGDTAVPLAREPRADQPGQRSTV</sequence>
<gene>
    <name evidence="3" type="ORF">HKD39_06870</name>
</gene>
<dbReference type="RefSeq" id="WP_171199128.1">
    <property type="nucleotide sequence ID" value="NZ_JABEND010000003.1"/>
</dbReference>
<dbReference type="Proteomes" id="UP000562984">
    <property type="component" value="Unassembled WGS sequence"/>
</dbReference>
<evidence type="ECO:0000256" key="1">
    <source>
        <dbReference type="SAM" id="MobiDB-lite"/>
    </source>
</evidence>
<evidence type="ECO:0000313" key="4">
    <source>
        <dbReference type="Proteomes" id="UP000562984"/>
    </source>
</evidence>
<dbReference type="Pfam" id="PF20058">
    <property type="entry name" value="DUF6457"/>
    <property type="match status" value="1"/>
</dbReference>
<keyword evidence="4" id="KW-1185">Reference proteome</keyword>
<feature type="domain" description="DUF6457" evidence="2">
    <location>
        <begin position="2"/>
        <end position="80"/>
    </location>
</feature>
<evidence type="ECO:0000259" key="2">
    <source>
        <dbReference type="Pfam" id="PF20058"/>
    </source>
</evidence>
<protein>
    <recommendedName>
        <fullName evidence="2">DUF6457 domain-containing protein</fullName>
    </recommendedName>
</protein>
<dbReference type="AlphaFoldDB" id="A0A849A4F4"/>
<dbReference type="EMBL" id="JABEND010000003">
    <property type="protein sequence ID" value="NNG35435.1"/>
    <property type="molecule type" value="Genomic_DNA"/>
</dbReference>
<name>A0A849A4F4_9ACTN</name>
<comment type="caution">
    <text evidence="3">The sequence shown here is derived from an EMBL/GenBank/DDBJ whole genome shotgun (WGS) entry which is preliminary data.</text>
</comment>
<evidence type="ECO:0000313" key="3">
    <source>
        <dbReference type="EMBL" id="NNG35435.1"/>
    </source>
</evidence>
<dbReference type="InterPro" id="IPR045598">
    <property type="entry name" value="DUF6457"/>
</dbReference>
<feature type="compositionally biased region" description="Low complexity" evidence="1">
    <location>
        <begin position="78"/>
        <end position="90"/>
    </location>
</feature>
<accession>A0A849A4F4</accession>